<evidence type="ECO:0000313" key="5">
    <source>
        <dbReference type="Proteomes" id="UP000321261"/>
    </source>
</evidence>
<protein>
    <submittedName>
        <fullName evidence="4">2-methylcitrate dehydratase PrpD</fullName>
    </submittedName>
</protein>
<evidence type="ECO:0000259" key="2">
    <source>
        <dbReference type="Pfam" id="PF03972"/>
    </source>
</evidence>
<dbReference type="EMBL" id="VIWU01000001">
    <property type="protein sequence ID" value="TWF74961.1"/>
    <property type="molecule type" value="Genomic_DNA"/>
</dbReference>
<sequence length="446" mass="45598">MELEALVRDVAAAVAAGVPDDVGRHAGLILADTVGAMVAGGRAPELAALAATADQRPEAELAVAGHGRSGAEAAAGINAMAGVWLEIDEDSKPGGHVAAQVLPAVLAVAQRDGLPGEQALAGFVAGYEVAAALYSMFELKYPVHPHGLFGAVGAAVGCAVARGVDPVAPARVASSLLPIGVWDPCTEGATVRHVLAADAARMGVRAGELVAAGFGPSLTAMDSLTAALGCRVRRPDPPHAGRGWSNAQITRNTFKRHSACLHAHAAIDAALQVRGSNLDPAGIRTVTVAVMAGAVERIGALPRRNSLSTRFSIPYAVAATLLHGEASVRSMDVDERAMELAGRVRVVVDDSHARAGEPIGGATVSVETDGGDRTARVDRPRGVCDNPVTKAELRAKFAAVVGGAGAEHHYDRLLGLFTEPSIDGVFRLDEGDPNGVVDADVAPGQR</sequence>
<dbReference type="InterPro" id="IPR045337">
    <property type="entry name" value="MmgE_PrpD_C"/>
</dbReference>
<reference evidence="4 5" key="1">
    <citation type="submission" date="2019-06" db="EMBL/GenBank/DDBJ databases">
        <title>Sequencing the genomes of 1000 actinobacteria strains.</title>
        <authorList>
            <person name="Klenk H.-P."/>
        </authorList>
    </citation>
    <scope>NUCLEOTIDE SEQUENCE [LARGE SCALE GENOMIC DNA]</scope>
    <source>
        <strain evidence="4 5">DSM 45671</strain>
    </source>
</reference>
<dbReference type="InterPro" id="IPR036148">
    <property type="entry name" value="MmgE/PrpD_sf"/>
</dbReference>
<comment type="similarity">
    <text evidence="1">Belongs to the PrpD family.</text>
</comment>
<dbReference type="AlphaFoldDB" id="A0A561SJA4"/>
<dbReference type="PANTHER" id="PTHR16943:SF8">
    <property type="entry name" value="2-METHYLCITRATE DEHYDRATASE"/>
    <property type="match status" value="1"/>
</dbReference>
<dbReference type="Pfam" id="PF19305">
    <property type="entry name" value="MmgE_PrpD_C"/>
    <property type="match status" value="1"/>
</dbReference>
<dbReference type="RefSeq" id="WP_147254251.1">
    <property type="nucleotide sequence ID" value="NZ_VIWU01000001.1"/>
</dbReference>
<dbReference type="Gene3D" id="3.30.1330.120">
    <property type="entry name" value="2-methylcitrate dehydratase PrpD"/>
    <property type="match status" value="1"/>
</dbReference>
<dbReference type="Pfam" id="PF03972">
    <property type="entry name" value="MmgE_PrpD_N"/>
    <property type="match status" value="1"/>
</dbReference>
<proteinExistence type="inferred from homology"/>
<evidence type="ECO:0000313" key="4">
    <source>
        <dbReference type="EMBL" id="TWF74961.1"/>
    </source>
</evidence>
<dbReference type="OrthoDB" id="3781756at2"/>
<accession>A0A561SJA4</accession>
<feature type="domain" description="MmgE/PrpD C-terminal" evidence="3">
    <location>
        <begin position="257"/>
        <end position="408"/>
    </location>
</feature>
<dbReference type="Gene3D" id="1.10.4100.10">
    <property type="entry name" value="2-methylcitrate dehydratase PrpD"/>
    <property type="match status" value="1"/>
</dbReference>
<feature type="domain" description="MmgE/PrpD N-terminal" evidence="2">
    <location>
        <begin position="10"/>
        <end position="215"/>
    </location>
</feature>
<comment type="caution">
    <text evidence="4">The sequence shown here is derived from an EMBL/GenBank/DDBJ whole genome shotgun (WGS) entry which is preliminary data.</text>
</comment>
<organism evidence="4 5">
    <name type="scientific">Pseudonocardia hierapolitana</name>
    <dbReference type="NCBI Taxonomy" id="1128676"/>
    <lineage>
        <taxon>Bacteria</taxon>
        <taxon>Bacillati</taxon>
        <taxon>Actinomycetota</taxon>
        <taxon>Actinomycetes</taxon>
        <taxon>Pseudonocardiales</taxon>
        <taxon>Pseudonocardiaceae</taxon>
        <taxon>Pseudonocardia</taxon>
    </lineage>
</organism>
<evidence type="ECO:0000259" key="3">
    <source>
        <dbReference type="Pfam" id="PF19305"/>
    </source>
</evidence>
<dbReference type="Proteomes" id="UP000321261">
    <property type="component" value="Unassembled WGS sequence"/>
</dbReference>
<keyword evidence="5" id="KW-1185">Reference proteome</keyword>
<dbReference type="InterPro" id="IPR045336">
    <property type="entry name" value="MmgE_PrpD_N"/>
</dbReference>
<name>A0A561SJA4_9PSEU</name>
<dbReference type="SUPFAM" id="SSF103378">
    <property type="entry name" value="2-methylcitrate dehydratase PrpD"/>
    <property type="match status" value="1"/>
</dbReference>
<dbReference type="InterPro" id="IPR005656">
    <property type="entry name" value="MmgE_PrpD"/>
</dbReference>
<evidence type="ECO:0000256" key="1">
    <source>
        <dbReference type="ARBA" id="ARBA00006174"/>
    </source>
</evidence>
<gene>
    <name evidence="4" type="ORF">FHX44_11845</name>
</gene>
<dbReference type="GO" id="GO:0016829">
    <property type="term" value="F:lyase activity"/>
    <property type="evidence" value="ECO:0007669"/>
    <property type="project" value="InterPro"/>
</dbReference>
<dbReference type="InterPro" id="IPR042183">
    <property type="entry name" value="MmgE/PrpD_sf_1"/>
</dbReference>
<dbReference type="InterPro" id="IPR042188">
    <property type="entry name" value="MmgE/PrpD_sf_2"/>
</dbReference>
<dbReference type="PANTHER" id="PTHR16943">
    <property type="entry name" value="2-METHYLCITRATE DEHYDRATASE-RELATED"/>
    <property type="match status" value="1"/>
</dbReference>